<proteinExistence type="predicted"/>
<feature type="domain" description="DUF7587" evidence="1">
    <location>
        <begin position="35"/>
        <end position="177"/>
    </location>
</feature>
<keyword evidence="3" id="KW-1185">Reference proteome</keyword>
<dbReference type="Pfam" id="PF24494">
    <property type="entry name" value="DUF7587"/>
    <property type="match status" value="1"/>
</dbReference>
<reference evidence="2 3" key="1">
    <citation type="submission" date="2024-07" db="EMBL/GenBank/DDBJ databases">
        <title>Section-level genome sequencing and comparative genomics of Aspergillus sections Usti and Cavernicolus.</title>
        <authorList>
            <consortium name="Lawrence Berkeley National Laboratory"/>
            <person name="Nybo J.L."/>
            <person name="Vesth T.C."/>
            <person name="Theobald S."/>
            <person name="Frisvad J.C."/>
            <person name="Larsen T.O."/>
            <person name="Kjaerboelling I."/>
            <person name="Rothschild-Mancinelli K."/>
            <person name="Lyhne E.K."/>
            <person name="Kogle M.E."/>
            <person name="Barry K."/>
            <person name="Clum A."/>
            <person name="Na H."/>
            <person name="Ledsgaard L."/>
            <person name="Lin J."/>
            <person name="Lipzen A."/>
            <person name="Kuo A."/>
            <person name="Riley R."/>
            <person name="Mondo S."/>
            <person name="Labutti K."/>
            <person name="Haridas S."/>
            <person name="Pangalinan J."/>
            <person name="Salamov A.A."/>
            <person name="Simmons B.A."/>
            <person name="Magnuson J.K."/>
            <person name="Chen J."/>
            <person name="Drula E."/>
            <person name="Henrissat B."/>
            <person name="Wiebenga A."/>
            <person name="Lubbers R.J."/>
            <person name="Gomes A.C."/>
            <person name="Macurrencykelacurrency M.R."/>
            <person name="Stajich J."/>
            <person name="Grigoriev I.V."/>
            <person name="Mortensen U.H."/>
            <person name="De Vries R.P."/>
            <person name="Baker S.E."/>
            <person name="Andersen M.R."/>
        </authorList>
    </citation>
    <scope>NUCLEOTIDE SEQUENCE [LARGE SCALE GENOMIC DNA]</scope>
    <source>
        <strain evidence="2 3">CBS 449.75</strain>
    </source>
</reference>
<dbReference type="InterPro" id="IPR056009">
    <property type="entry name" value="DUF7587"/>
</dbReference>
<sequence length="339" mass="38845">MPGTYVEPPTEQVSFPFDPSPLQRDYLPLFNQNFTPRYLYRLVAPQTAGTTSSSAVIPPSVQTSPPDIFHLPAPKAANLLLNHLLWQRGHEDGCNLMSWTTSLLFALQYALYRHRKDGDDLRYISLIIIDTTLFPAGTFIQDMEIMRCFQAADTRMQKFVEYRQTEYYFGEYLTQGRLNVEGRCVCTPVQRMISLGLFELQPALADTTQWHCWPKRVLDYRELFTSARCVPATEEDVEIAVDIATQCFGGKWTAPGVLMLLALQPRKRADKIIGEGFKSRFTEAEIKEAALHRVKIESRRLPEVAQFKVLVAFIQRIYSLSEYETVVRSVQRLSVDESE</sequence>
<evidence type="ECO:0000313" key="3">
    <source>
        <dbReference type="Proteomes" id="UP001610432"/>
    </source>
</evidence>
<organism evidence="2 3">
    <name type="scientific">Aspergillus lucknowensis</name>
    <dbReference type="NCBI Taxonomy" id="176173"/>
    <lineage>
        <taxon>Eukaryota</taxon>
        <taxon>Fungi</taxon>
        <taxon>Dikarya</taxon>
        <taxon>Ascomycota</taxon>
        <taxon>Pezizomycotina</taxon>
        <taxon>Eurotiomycetes</taxon>
        <taxon>Eurotiomycetidae</taxon>
        <taxon>Eurotiales</taxon>
        <taxon>Aspergillaceae</taxon>
        <taxon>Aspergillus</taxon>
        <taxon>Aspergillus subgen. Nidulantes</taxon>
    </lineage>
</organism>
<dbReference type="RefSeq" id="XP_070890642.1">
    <property type="nucleotide sequence ID" value="XM_071025027.1"/>
</dbReference>
<dbReference type="EMBL" id="JBFXLQ010000003">
    <property type="protein sequence ID" value="KAL2871663.1"/>
    <property type="molecule type" value="Genomic_DNA"/>
</dbReference>
<evidence type="ECO:0000259" key="1">
    <source>
        <dbReference type="Pfam" id="PF24494"/>
    </source>
</evidence>
<accession>A0ABR4M522</accession>
<dbReference type="Proteomes" id="UP001610432">
    <property type="component" value="Unassembled WGS sequence"/>
</dbReference>
<name>A0ABR4M522_9EURO</name>
<gene>
    <name evidence="2" type="ORF">BJX67DRAFT_167098</name>
</gene>
<protein>
    <recommendedName>
        <fullName evidence="1">DUF7587 domain-containing protein</fullName>
    </recommendedName>
</protein>
<comment type="caution">
    <text evidence="2">The sequence shown here is derived from an EMBL/GenBank/DDBJ whole genome shotgun (WGS) entry which is preliminary data.</text>
</comment>
<dbReference type="GeneID" id="98140099"/>
<evidence type="ECO:0000313" key="2">
    <source>
        <dbReference type="EMBL" id="KAL2871663.1"/>
    </source>
</evidence>